<dbReference type="STRING" id="34720.A0A151JY79"/>
<sequence length="471" mass="53750">MNASAVQQSPSLLTTILLAQAVPLLASQIPVFYGSTDDDADRWLGKVERAAAVHGINDNVKLAANGKIQKLARDWYDMEEESTNSWFIFKEAFIKRFRRQVSFTRMMQKAEACRWNSYKENFLDYAAKKIKLLQPLHLEQKSIINLLIGGIQNHAIKSAAAMIYVETTAQIQTDKSIIKVNYVEEKKCDLLALIDTGSPVSFIRGLFKKYREFCVFSKIIYLFMNIYFVPFKVIPIRYYTLVPTNFNPSYYIYIIDNDNWSTYLVLGTDFLSQNNLALFFKLTVEKSENNLKLINAVTSADITEEDDFPIAQKLKLILVIPMVYHELLKSGQTVTGELYREQIIQALRWEVLRHGASPDYAPSDYHLFRSMAHALIAQQQIAQQQLFTQQQLLEQLGKARQTTNVALDTSLNLESGSNRNPEVKSSVPCTSIPIDAQDEFHTYQTRFTIEEITNVSALHQPYPVLATVPPS</sequence>
<name>A0A151JY79_9HYME</name>
<dbReference type="Proteomes" id="UP000078541">
    <property type="component" value="Unassembled WGS sequence"/>
</dbReference>
<evidence type="ECO:0000313" key="3">
    <source>
        <dbReference type="Proteomes" id="UP000078541"/>
    </source>
</evidence>
<evidence type="ECO:0000313" key="2">
    <source>
        <dbReference type="EMBL" id="KYN41414.1"/>
    </source>
</evidence>
<dbReference type="AlphaFoldDB" id="A0A151JY79"/>
<accession>A0A151JY79</accession>
<evidence type="ECO:0008006" key="4">
    <source>
        <dbReference type="Google" id="ProtNLM"/>
    </source>
</evidence>
<protein>
    <recommendedName>
        <fullName evidence="4">Peptidase A2 domain-containing protein</fullName>
    </recommendedName>
</protein>
<feature type="chain" id="PRO_5007583032" description="Peptidase A2 domain-containing protein" evidence="1">
    <location>
        <begin position="27"/>
        <end position="471"/>
    </location>
</feature>
<feature type="signal peptide" evidence="1">
    <location>
        <begin position="1"/>
        <end position="26"/>
    </location>
</feature>
<evidence type="ECO:0000256" key="1">
    <source>
        <dbReference type="SAM" id="SignalP"/>
    </source>
</evidence>
<organism evidence="2 3">
    <name type="scientific">Trachymyrmex septentrionalis</name>
    <dbReference type="NCBI Taxonomy" id="34720"/>
    <lineage>
        <taxon>Eukaryota</taxon>
        <taxon>Metazoa</taxon>
        <taxon>Ecdysozoa</taxon>
        <taxon>Arthropoda</taxon>
        <taxon>Hexapoda</taxon>
        <taxon>Insecta</taxon>
        <taxon>Pterygota</taxon>
        <taxon>Neoptera</taxon>
        <taxon>Endopterygota</taxon>
        <taxon>Hymenoptera</taxon>
        <taxon>Apocrita</taxon>
        <taxon>Aculeata</taxon>
        <taxon>Formicoidea</taxon>
        <taxon>Formicidae</taxon>
        <taxon>Myrmicinae</taxon>
        <taxon>Trachymyrmex</taxon>
    </lineage>
</organism>
<keyword evidence="1" id="KW-0732">Signal</keyword>
<reference evidence="2 3" key="1">
    <citation type="submission" date="2016-03" db="EMBL/GenBank/DDBJ databases">
        <title>Trachymyrmex septentrionalis WGS genome.</title>
        <authorList>
            <person name="Nygaard S."/>
            <person name="Hu H."/>
            <person name="Boomsma J."/>
            <person name="Zhang G."/>
        </authorList>
    </citation>
    <scope>NUCLEOTIDE SEQUENCE [LARGE SCALE GENOMIC DNA]</scope>
    <source>
        <strain evidence="2">Tsep2-gDNA-1</strain>
        <tissue evidence="2">Whole body</tissue>
    </source>
</reference>
<proteinExistence type="predicted"/>
<dbReference type="EMBL" id="KQ981488">
    <property type="protein sequence ID" value="KYN41414.1"/>
    <property type="molecule type" value="Genomic_DNA"/>
</dbReference>
<keyword evidence="3" id="KW-1185">Reference proteome</keyword>
<gene>
    <name evidence="2" type="ORF">ALC56_04177</name>
</gene>